<evidence type="ECO:0000256" key="4">
    <source>
        <dbReference type="ARBA" id="ARBA00023033"/>
    </source>
</evidence>
<evidence type="ECO:0000313" key="9">
    <source>
        <dbReference type="Proteomes" id="UP000295122"/>
    </source>
</evidence>
<keyword evidence="1 6" id="KW-0285">Flavoprotein</keyword>
<feature type="domain" description="Luciferase-like" evidence="7">
    <location>
        <begin position="28"/>
        <end position="392"/>
    </location>
</feature>
<keyword evidence="3" id="KW-0560">Oxidoreductase</keyword>
<evidence type="ECO:0000259" key="7">
    <source>
        <dbReference type="Pfam" id="PF00296"/>
    </source>
</evidence>
<evidence type="ECO:0000313" key="8">
    <source>
        <dbReference type="EMBL" id="TDR85271.1"/>
    </source>
</evidence>
<name>A0A4R7BJD6_9HYPH</name>
<dbReference type="Pfam" id="PF00296">
    <property type="entry name" value="Bac_luciferase"/>
    <property type="match status" value="1"/>
</dbReference>
<dbReference type="AlphaFoldDB" id="A0A4R7BJD6"/>
<dbReference type="InterPro" id="IPR011251">
    <property type="entry name" value="Luciferase-like_dom"/>
</dbReference>
<evidence type="ECO:0000256" key="6">
    <source>
        <dbReference type="PIRSR" id="PIRSR000337-1"/>
    </source>
</evidence>
<reference evidence="8 9" key="1">
    <citation type="submission" date="2019-03" db="EMBL/GenBank/DDBJ databases">
        <title>Genomic Encyclopedia of Type Strains, Phase IV (KMG-IV): sequencing the most valuable type-strain genomes for metagenomic binning, comparative biology and taxonomic classification.</title>
        <authorList>
            <person name="Goeker M."/>
        </authorList>
    </citation>
    <scope>NUCLEOTIDE SEQUENCE [LARGE SCALE GENOMIC DNA]</scope>
    <source>
        <strain evidence="8 9">DSM 25903</strain>
    </source>
</reference>
<dbReference type="Gene3D" id="3.20.20.30">
    <property type="entry name" value="Luciferase-like domain"/>
    <property type="match status" value="1"/>
</dbReference>
<dbReference type="InterPro" id="IPR051260">
    <property type="entry name" value="Diverse_substr_monoxygenases"/>
</dbReference>
<feature type="binding site" evidence="6">
    <location>
        <position position="155"/>
    </location>
    <ligand>
        <name>FMN</name>
        <dbReference type="ChEBI" id="CHEBI:58210"/>
    </ligand>
</feature>
<dbReference type="PANTHER" id="PTHR30011:SF16">
    <property type="entry name" value="C2H2 FINGER DOMAIN TRANSCRIPTION FACTOR (EUROFUNG)-RELATED"/>
    <property type="match status" value="1"/>
</dbReference>
<dbReference type="SUPFAM" id="SSF51679">
    <property type="entry name" value="Bacterial luciferase-like"/>
    <property type="match status" value="1"/>
</dbReference>
<protein>
    <submittedName>
        <fullName evidence="8">FMN-dependent oxidoreductase (Nitrilotriacetate monooxygenase family)</fullName>
    </submittedName>
</protein>
<dbReference type="PIRSF" id="PIRSF000337">
    <property type="entry name" value="NTA_MOA"/>
    <property type="match status" value="1"/>
</dbReference>
<dbReference type="NCBIfam" id="TIGR03860">
    <property type="entry name" value="FMN_nitrolo"/>
    <property type="match status" value="1"/>
</dbReference>
<evidence type="ECO:0000256" key="3">
    <source>
        <dbReference type="ARBA" id="ARBA00023002"/>
    </source>
</evidence>
<feature type="binding site" evidence="6">
    <location>
        <position position="59"/>
    </location>
    <ligand>
        <name>FMN</name>
        <dbReference type="ChEBI" id="CHEBI:58210"/>
    </ligand>
</feature>
<comment type="similarity">
    <text evidence="5">Belongs to the NtaA/SnaA/DszA monooxygenase family.</text>
</comment>
<proteinExistence type="inferred from homology"/>
<dbReference type="GO" id="GO:0016705">
    <property type="term" value="F:oxidoreductase activity, acting on paired donors, with incorporation or reduction of molecular oxygen"/>
    <property type="evidence" value="ECO:0007669"/>
    <property type="project" value="InterPro"/>
</dbReference>
<gene>
    <name evidence="8" type="ORF">EV668_4820</name>
</gene>
<organism evidence="8 9">
    <name type="scientific">Enterovirga rhinocerotis</name>
    <dbReference type="NCBI Taxonomy" id="1339210"/>
    <lineage>
        <taxon>Bacteria</taxon>
        <taxon>Pseudomonadati</taxon>
        <taxon>Pseudomonadota</taxon>
        <taxon>Alphaproteobacteria</taxon>
        <taxon>Hyphomicrobiales</taxon>
        <taxon>Methylobacteriaceae</taxon>
        <taxon>Enterovirga</taxon>
    </lineage>
</organism>
<evidence type="ECO:0000256" key="5">
    <source>
        <dbReference type="ARBA" id="ARBA00033748"/>
    </source>
</evidence>
<keyword evidence="9" id="KW-1185">Reference proteome</keyword>
<sequence>MTKKQIRMNAFDMNCVGHISHGMWTHPRDRSAHYTDIAYWQNLAVTLEKGLFDGLFIADIIGLYDVYKGGPETALLAGAQTPLNDPIVLAPIMAAVTKHLAFGITVNLTYEQPYLLARRFSTLDHLTRGRIGWNIVTGYLDSAARGLGGDKLPNHDARYDVADDFMEVVYKLWEGSWDDDAVLRDRERGVFADPAKVRRVTHRGPHYAVDAIHLSEPSPQRTPLLYQAGSSDRGRRFAADHAECIFVNGWNPKAMGVIVRDVRRRAMESGRRHDDIKAFAGISVVTAPTEAEARDKHAEYRRHASVEGALAHFSASIGLDLSRYGLDEPIGFVKNDANNSALEAITKRSPDKVWTVRGLREQMAAGLGSRHPPIVGSPSQVADQLVDWIEEADVDGFNLIRTVTPESVEDFVALVVPELQNRGLYKTAYEDGPIRQKLFGTPRLPARHRGASFRPGAGHRAAE</sequence>
<accession>A0A4R7BJD6</accession>
<keyword evidence="2 6" id="KW-0288">FMN</keyword>
<dbReference type="PANTHER" id="PTHR30011">
    <property type="entry name" value="ALKANESULFONATE MONOOXYGENASE-RELATED"/>
    <property type="match status" value="1"/>
</dbReference>
<dbReference type="GO" id="GO:0004497">
    <property type="term" value="F:monooxygenase activity"/>
    <property type="evidence" value="ECO:0007669"/>
    <property type="project" value="UniProtKB-KW"/>
</dbReference>
<feature type="binding site" evidence="6">
    <location>
        <position position="159"/>
    </location>
    <ligand>
        <name>FMN</name>
        <dbReference type="ChEBI" id="CHEBI:58210"/>
    </ligand>
</feature>
<evidence type="ECO:0000256" key="2">
    <source>
        <dbReference type="ARBA" id="ARBA00022643"/>
    </source>
</evidence>
<evidence type="ECO:0000256" key="1">
    <source>
        <dbReference type="ARBA" id="ARBA00022630"/>
    </source>
</evidence>
<dbReference type="InterPro" id="IPR016215">
    <property type="entry name" value="NTA_MOA"/>
</dbReference>
<dbReference type="EMBL" id="SNZR01000018">
    <property type="protein sequence ID" value="TDR85271.1"/>
    <property type="molecule type" value="Genomic_DNA"/>
</dbReference>
<feature type="binding site" evidence="6">
    <location>
        <position position="105"/>
    </location>
    <ligand>
        <name>FMN</name>
        <dbReference type="ChEBI" id="CHEBI:58210"/>
    </ligand>
</feature>
<keyword evidence="4 8" id="KW-0503">Monooxygenase</keyword>
<dbReference type="InterPro" id="IPR036661">
    <property type="entry name" value="Luciferase-like_sf"/>
</dbReference>
<feature type="binding site" evidence="6">
    <location>
        <position position="230"/>
    </location>
    <ligand>
        <name>FMN</name>
        <dbReference type="ChEBI" id="CHEBI:58210"/>
    </ligand>
</feature>
<feature type="binding site" evidence="6">
    <location>
        <position position="231"/>
    </location>
    <ligand>
        <name>FMN</name>
        <dbReference type="ChEBI" id="CHEBI:58210"/>
    </ligand>
</feature>
<dbReference type="Proteomes" id="UP000295122">
    <property type="component" value="Unassembled WGS sequence"/>
</dbReference>
<comment type="caution">
    <text evidence="8">The sequence shown here is derived from an EMBL/GenBank/DDBJ whole genome shotgun (WGS) entry which is preliminary data.</text>
</comment>